<protein>
    <submittedName>
        <fullName evidence="1">Uncharacterized protein</fullName>
    </submittedName>
</protein>
<accession>A0ACC1D6N8</accession>
<proteinExistence type="predicted"/>
<organism evidence="1 2">
    <name type="scientific">Dendrolimus kikuchii</name>
    <dbReference type="NCBI Taxonomy" id="765133"/>
    <lineage>
        <taxon>Eukaryota</taxon>
        <taxon>Metazoa</taxon>
        <taxon>Ecdysozoa</taxon>
        <taxon>Arthropoda</taxon>
        <taxon>Hexapoda</taxon>
        <taxon>Insecta</taxon>
        <taxon>Pterygota</taxon>
        <taxon>Neoptera</taxon>
        <taxon>Endopterygota</taxon>
        <taxon>Lepidoptera</taxon>
        <taxon>Glossata</taxon>
        <taxon>Ditrysia</taxon>
        <taxon>Bombycoidea</taxon>
        <taxon>Lasiocampidae</taxon>
        <taxon>Dendrolimus</taxon>
    </lineage>
</organism>
<evidence type="ECO:0000313" key="1">
    <source>
        <dbReference type="EMBL" id="KAJ0179520.1"/>
    </source>
</evidence>
<keyword evidence="2" id="KW-1185">Reference proteome</keyword>
<reference evidence="1 2" key="1">
    <citation type="journal article" date="2021" name="Front. Genet.">
        <title>Chromosome-Level Genome Assembly Reveals Significant Gene Expansion in the Toll and IMD Signaling Pathways of Dendrolimus kikuchii.</title>
        <authorList>
            <person name="Zhou J."/>
            <person name="Wu P."/>
            <person name="Xiong Z."/>
            <person name="Liu N."/>
            <person name="Zhao N."/>
            <person name="Ji M."/>
            <person name="Qiu Y."/>
            <person name="Yang B."/>
        </authorList>
    </citation>
    <scope>NUCLEOTIDE SEQUENCE [LARGE SCALE GENOMIC DNA]</scope>
    <source>
        <strain evidence="1">Ann1</strain>
    </source>
</reference>
<gene>
    <name evidence="1" type="ORF">K1T71_005232</name>
</gene>
<dbReference type="Proteomes" id="UP000824533">
    <property type="component" value="Linkage Group LG08"/>
</dbReference>
<comment type="caution">
    <text evidence="1">The sequence shown here is derived from an EMBL/GenBank/DDBJ whole genome shotgun (WGS) entry which is preliminary data.</text>
</comment>
<name>A0ACC1D6N8_9NEOP</name>
<evidence type="ECO:0000313" key="2">
    <source>
        <dbReference type="Proteomes" id="UP000824533"/>
    </source>
</evidence>
<dbReference type="EMBL" id="CM034394">
    <property type="protein sequence ID" value="KAJ0179520.1"/>
    <property type="molecule type" value="Genomic_DNA"/>
</dbReference>
<sequence>MNNVVDNGFKEQSFAINFVLDEHTPEHVARAMIESGKQKEPFYIFNMDEAHRRVLHFKELMPRIKIFYAIKSNDIEMMLKFAISQGLGFSCASPGEIYKLRQLNVNPMSIIYAMPSKSPEYMVYARKAGVKHTTFDSSFELQKLKEYWPDARLLIRIRVDSDCQTSLGDKFGCDFETEAFNLLEEAADLGLNVVGVAFRVVTECKLLYSYVTALKHARALFDHETDAGRGMKVVDIGGGFLSDRIDRIDHFSKLVNTALEDFFPDPEVQVIAEPGRYICDSAFTLYSNINNVRRVVKNGKTVNMIYINDGVYGTMRYPEKWHAVSKFKSPSEKDMGNLEDTILWGPSCAYLDQVMRNRSVQLPRCMPCDWMIVENHGAYTISFSTRFSTIEIPLVRSVVSLDLWRSIKDNAVFRSSDFVILQEISTPLPMTLPSLPHIDTTHEHSHIPTLKV</sequence>